<dbReference type="InterPro" id="IPR041354">
    <property type="entry name" value="4PPT_N"/>
</dbReference>
<dbReference type="GO" id="GO:0008897">
    <property type="term" value="F:holo-[acyl-carrier-protein] synthase activity"/>
    <property type="evidence" value="ECO:0007669"/>
    <property type="project" value="InterPro"/>
</dbReference>
<dbReference type="InterPro" id="IPR008278">
    <property type="entry name" value="4-PPantetheinyl_Trfase_dom"/>
</dbReference>
<keyword evidence="6 16" id="KW-0808">Transferase</keyword>
<comment type="cofactor">
    <cofactor evidence="13">
        <name>Mg(2+)</name>
        <dbReference type="ChEBI" id="CHEBI:18420"/>
    </cofactor>
</comment>
<dbReference type="GO" id="GO:0009239">
    <property type="term" value="P:enterobactin biosynthetic process"/>
    <property type="evidence" value="ECO:0007669"/>
    <property type="project" value="UniProtKB-UniPathway"/>
</dbReference>
<evidence type="ECO:0000313" key="17">
    <source>
        <dbReference type="Proteomes" id="UP000051681"/>
    </source>
</evidence>
<dbReference type="Pfam" id="PF17837">
    <property type="entry name" value="4PPT_N"/>
    <property type="match status" value="1"/>
</dbReference>
<dbReference type="PANTHER" id="PTHR38096">
    <property type="entry name" value="ENTEROBACTIN SYNTHASE COMPONENT D"/>
    <property type="match status" value="1"/>
</dbReference>
<gene>
    <name evidence="16" type="ORF">TM5383_01582</name>
</gene>
<comment type="catalytic activity">
    <reaction evidence="10">
        <text>apo-[aryl-carrier protein] + CoA = holo-[aryl-carrier protein] + adenosine 3',5'-bisphosphate + H(+)</text>
        <dbReference type="Rhea" id="RHEA:48404"/>
        <dbReference type="Rhea" id="RHEA-COMP:15903"/>
        <dbReference type="Rhea" id="RHEA-COMP:17557"/>
        <dbReference type="ChEBI" id="CHEBI:15378"/>
        <dbReference type="ChEBI" id="CHEBI:29999"/>
        <dbReference type="ChEBI" id="CHEBI:57287"/>
        <dbReference type="ChEBI" id="CHEBI:58343"/>
        <dbReference type="ChEBI" id="CHEBI:64479"/>
    </reaction>
</comment>
<reference evidence="16 17" key="1">
    <citation type="submission" date="2015-09" db="EMBL/GenBank/DDBJ databases">
        <authorList>
            <consortium name="Swine Surveillance"/>
        </authorList>
    </citation>
    <scope>NUCLEOTIDE SEQUENCE [LARGE SCALE GENOMIC DNA]</scope>
    <source>
        <strain evidence="16 17">CECT 8383</strain>
    </source>
</reference>
<feature type="binding site" evidence="12">
    <location>
        <position position="55"/>
    </location>
    <ligand>
        <name>CoA</name>
        <dbReference type="ChEBI" id="CHEBI:57287"/>
    </ligand>
</feature>
<feature type="binding site" evidence="13">
    <location>
        <position position="113"/>
    </location>
    <ligand>
        <name>Mg(2+)</name>
        <dbReference type="ChEBI" id="CHEBI:18420"/>
    </ligand>
</feature>
<dbReference type="GO" id="GO:0000287">
    <property type="term" value="F:magnesium ion binding"/>
    <property type="evidence" value="ECO:0007669"/>
    <property type="project" value="InterPro"/>
</dbReference>
<evidence type="ECO:0000313" key="16">
    <source>
        <dbReference type="EMBL" id="CUH84373.1"/>
    </source>
</evidence>
<dbReference type="GO" id="GO:0005886">
    <property type="term" value="C:plasma membrane"/>
    <property type="evidence" value="ECO:0007669"/>
    <property type="project" value="TreeGrafter"/>
</dbReference>
<comment type="similarity">
    <text evidence="3">Belongs to the P-Pant transferase superfamily. EntD family.</text>
</comment>
<proteinExistence type="inferred from homology"/>
<dbReference type="Proteomes" id="UP000051681">
    <property type="component" value="Unassembled WGS sequence"/>
</dbReference>
<sequence length="223" mass="24680">MDDDKIRLMIQGVFGPNVGVGITDPRDDHHVLLGPEQDAMSRAIPNRRREFAAGRAAGRKALAEVGFPAVAIPAAADRSPTWPAGIAGSISHCESLCVAVTCHVQTWRSIGIDIEGKTPLEKEAWPIVMTPQEQTALQTIPRWRRAKQLKTLFSIKESVYKAQFPLTGQMCDFQALDVTLCDDGRFQARFTQTLGSFQPGYVAHGRYLQFDNWVLSGCMLPDR</sequence>
<evidence type="ECO:0000256" key="9">
    <source>
        <dbReference type="ARBA" id="ARBA00031996"/>
    </source>
</evidence>
<evidence type="ECO:0000256" key="11">
    <source>
        <dbReference type="ARBA" id="ARBA00049191"/>
    </source>
</evidence>
<evidence type="ECO:0000256" key="13">
    <source>
        <dbReference type="PIRSR" id="PIRSR603542-2"/>
    </source>
</evidence>
<dbReference type="Gene3D" id="3.90.470.20">
    <property type="entry name" value="4'-phosphopantetheinyl transferase domain"/>
    <property type="match status" value="2"/>
</dbReference>
<feature type="binding site" evidence="12">
    <location>
        <position position="161"/>
    </location>
    <ligand>
        <name>CoA</name>
        <dbReference type="ChEBI" id="CHEBI:57287"/>
    </ligand>
</feature>
<comment type="function">
    <text evidence="1">Involved in the biosynthesis of the siderophore enterobactin (enterochelin), which is a macrocyclic trimeric lactone of N-(2,3-dihydroxybenzoyl)-serine. The serine trilactone serves as a scaffolding for the three catechol functionalities that provide hexadentate coordination for the tightly ligated iron(2+) atoms. Plays an essential role in the assembly of the enterobactin by catalyzing the transfer of the 4'-phosphopantetheine (Ppant) moiety from coenzyme A to the apo-domains of both EntB (ArCP domain) and EntF (PCP domain) to yield their holo-forms which make them competent for the activation of 2,3-dihydroxybenzoate (DHB) and L-serine, respectively.</text>
</comment>
<comment type="catalytic activity">
    <reaction evidence="11">
        <text>apo-[peptidyl-carrier protein] + CoA = holo-[peptidyl-carrier protein] + adenosine 3',5'-bisphosphate + H(+)</text>
        <dbReference type="Rhea" id="RHEA:46228"/>
        <dbReference type="Rhea" id="RHEA-COMP:11479"/>
        <dbReference type="Rhea" id="RHEA-COMP:11480"/>
        <dbReference type="ChEBI" id="CHEBI:15378"/>
        <dbReference type="ChEBI" id="CHEBI:29999"/>
        <dbReference type="ChEBI" id="CHEBI:57287"/>
        <dbReference type="ChEBI" id="CHEBI:58343"/>
        <dbReference type="ChEBI" id="CHEBI:64479"/>
    </reaction>
</comment>
<feature type="binding site" evidence="12">
    <location>
        <position position="47"/>
    </location>
    <ligand>
        <name>CoA</name>
        <dbReference type="ChEBI" id="CHEBI:57287"/>
    </ligand>
</feature>
<evidence type="ECO:0000256" key="5">
    <source>
        <dbReference type="ARBA" id="ARBA00019087"/>
    </source>
</evidence>
<keyword evidence="7" id="KW-0259">Enterobactin biosynthesis</keyword>
<dbReference type="PRINTS" id="PR01399">
    <property type="entry name" value="ENTSNTHTASED"/>
</dbReference>
<dbReference type="PANTHER" id="PTHR38096:SF1">
    <property type="entry name" value="ENTEROBACTIN SYNTHASE COMPONENT D"/>
    <property type="match status" value="1"/>
</dbReference>
<organism evidence="16 17">
    <name type="scientific">Thalassovita mediterranea</name>
    <dbReference type="NCBI Taxonomy" id="340021"/>
    <lineage>
        <taxon>Bacteria</taxon>
        <taxon>Pseudomonadati</taxon>
        <taxon>Pseudomonadota</taxon>
        <taxon>Alphaproteobacteria</taxon>
        <taxon>Rhodobacterales</taxon>
        <taxon>Roseobacteraceae</taxon>
        <taxon>Thalassovita</taxon>
    </lineage>
</organism>
<dbReference type="GO" id="GO:0009366">
    <property type="term" value="C:enterobactin synthetase complex"/>
    <property type="evidence" value="ECO:0007669"/>
    <property type="project" value="InterPro"/>
</dbReference>
<evidence type="ECO:0000256" key="7">
    <source>
        <dbReference type="ARBA" id="ARBA00023191"/>
    </source>
</evidence>
<evidence type="ECO:0000259" key="14">
    <source>
        <dbReference type="Pfam" id="PF01648"/>
    </source>
</evidence>
<protein>
    <recommendedName>
        <fullName evidence="5">Enterobactin synthase component D</fullName>
    </recommendedName>
    <alternativeName>
        <fullName evidence="8">4'-phosphopantetheinyl transferase EntD</fullName>
    </alternativeName>
    <alternativeName>
        <fullName evidence="9">Enterochelin synthase D</fullName>
    </alternativeName>
</protein>
<evidence type="ECO:0000256" key="6">
    <source>
        <dbReference type="ARBA" id="ARBA00022679"/>
    </source>
</evidence>
<keyword evidence="13" id="KW-0460">Magnesium</keyword>
<dbReference type="RefSeq" id="WP_058318495.1">
    <property type="nucleotide sequence ID" value="NZ_CYSF01000007.1"/>
</dbReference>
<evidence type="ECO:0000259" key="15">
    <source>
        <dbReference type="Pfam" id="PF17837"/>
    </source>
</evidence>
<evidence type="ECO:0000256" key="8">
    <source>
        <dbReference type="ARBA" id="ARBA00029894"/>
    </source>
</evidence>
<feature type="binding site" evidence="13">
    <location>
        <position position="115"/>
    </location>
    <ligand>
        <name>Mg(2+)</name>
        <dbReference type="ChEBI" id="CHEBI:18420"/>
    </ligand>
</feature>
<dbReference type="AlphaFoldDB" id="A0A0P1GPT0"/>
<feature type="domain" description="4'-phosphopantetheinyl transferase" evidence="14">
    <location>
        <begin position="109"/>
        <end position="199"/>
    </location>
</feature>
<dbReference type="Pfam" id="PF01648">
    <property type="entry name" value="ACPS"/>
    <property type="match status" value="1"/>
</dbReference>
<evidence type="ECO:0000256" key="2">
    <source>
        <dbReference type="ARBA" id="ARBA00004993"/>
    </source>
</evidence>
<keyword evidence="17" id="KW-1185">Reference proteome</keyword>
<evidence type="ECO:0000256" key="3">
    <source>
        <dbReference type="ARBA" id="ARBA00008342"/>
    </source>
</evidence>
<feature type="binding site" evidence="12">
    <location>
        <position position="157"/>
    </location>
    <ligand>
        <name>CoA</name>
        <dbReference type="ChEBI" id="CHEBI:57287"/>
    </ligand>
</feature>
<dbReference type="EMBL" id="CYSF01000007">
    <property type="protein sequence ID" value="CUH84373.1"/>
    <property type="molecule type" value="Genomic_DNA"/>
</dbReference>
<keyword evidence="13" id="KW-0479">Metal-binding</keyword>
<evidence type="ECO:0000256" key="1">
    <source>
        <dbReference type="ARBA" id="ARBA00003937"/>
    </source>
</evidence>
<evidence type="ECO:0000256" key="10">
    <source>
        <dbReference type="ARBA" id="ARBA00049176"/>
    </source>
</evidence>
<feature type="binding site" evidence="12">
    <location>
        <begin position="91"/>
        <end position="92"/>
    </location>
    <ligand>
        <name>CoA</name>
        <dbReference type="ChEBI" id="CHEBI:57287"/>
    </ligand>
</feature>
<dbReference type="InterPro" id="IPR037143">
    <property type="entry name" value="4-PPantetheinyl_Trfase_dom_sf"/>
</dbReference>
<dbReference type="SUPFAM" id="SSF56214">
    <property type="entry name" value="4'-phosphopantetheinyl transferase"/>
    <property type="match status" value="1"/>
</dbReference>
<evidence type="ECO:0000256" key="12">
    <source>
        <dbReference type="PIRSR" id="PIRSR603542-1"/>
    </source>
</evidence>
<comment type="subunit">
    <text evidence="4">EntB, EntD, EntE, and EntF form a multienzyme complex called enterobactin synthase.</text>
</comment>
<dbReference type="UniPathway" id="UPA00017"/>
<accession>A0A0P1GPT0</accession>
<evidence type="ECO:0000256" key="4">
    <source>
        <dbReference type="ARBA" id="ARBA00011503"/>
    </source>
</evidence>
<comment type="pathway">
    <text evidence="2">Siderophore biosynthesis; enterobactin biosynthesis.</text>
</comment>
<dbReference type="OrthoDB" id="8210607at2"/>
<name>A0A0P1GPT0_9RHOB</name>
<dbReference type="STRING" id="340021.TM5383_01582"/>
<feature type="domain" description="4'-phosphopantetheinyl transferase N-terminal" evidence="15">
    <location>
        <begin position="36"/>
        <end position="101"/>
    </location>
</feature>
<dbReference type="InterPro" id="IPR003542">
    <property type="entry name" value="Enbac_synth_compD-like"/>
</dbReference>
<feature type="binding site" evidence="13">
    <location>
        <position position="114"/>
    </location>
    <ligand>
        <name>Mg(2+)</name>
        <dbReference type="ChEBI" id="CHEBI:18420"/>
    </ligand>
</feature>
<feature type="binding site" evidence="12">
    <location>
        <position position="113"/>
    </location>
    <ligand>
        <name>CoA</name>
        <dbReference type="ChEBI" id="CHEBI:57287"/>
    </ligand>
</feature>